<feature type="domain" description="FAD dependent oxidoreductase" evidence="2">
    <location>
        <begin position="38"/>
        <end position="387"/>
    </location>
</feature>
<dbReference type="PANTHER" id="PTHR13847:SF281">
    <property type="entry name" value="FAD DEPENDENT OXIDOREDUCTASE DOMAIN-CONTAINING PROTEIN"/>
    <property type="match status" value="1"/>
</dbReference>
<keyword evidence="4" id="KW-1185">Reference proteome</keyword>
<dbReference type="OrthoDB" id="9806601at2"/>
<dbReference type="Pfam" id="PF01266">
    <property type="entry name" value="DAO"/>
    <property type="match status" value="1"/>
</dbReference>
<dbReference type="AlphaFoldDB" id="A0A251X1R0"/>
<gene>
    <name evidence="3" type="ORF">BVC71_02225</name>
</gene>
<evidence type="ECO:0000256" key="1">
    <source>
        <dbReference type="ARBA" id="ARBA00023002"/>
    </source>
</evidence>
<dbReference type="InterPro" id="IPR036188">
    <property type="entry name" value="FAD/NAD-bd_sf"/>
</dbReference>
<dbReference type="GO" id="GO:0016491">
    <property type="term" value="F:oxidoreductase activity"/>
    <property type="evidence" value="ECO:0007669"/>
    <property type="project" value="UniProtKB-KW"/>
</dbReference>
<reference evidence="3 4" key="1">
    <citation type="submission" date="2016-12" db="EMBL/GenBank/DDBJ databases">
        <title>The draft genome sequence of HSLHS2.</title>
        <authorList>
            <person name="Hu D."/>
            <person name="Wang L."/>
            <person name="Shao Z."/>
        </authorList>
    </citation>
    <scope>NUCLEOTIDE SEQUENCE [LARGE SCALE GENOMIC DNA]</scope>
    <source>
        <strain evidence="3">MCCC 1A06712</strain>
    </source>
</reference>
<dbReference type="InterPro" id="IPR006076">
    <property type="entry name" value="FAD-dep_OxRdtase"/>
</dbReference>
<organism evidence="3 4">
    <name type="scientific">Marivivens niveibacter</name>
    <dbReference type="NCBI Taxonomy" id="1930667"/>
    <lineage>
        <taxon>Bacteria</taxon>
        <taxon>Pseudomonadati</taxon>
        <taxon>Pseudomonadota</taxon>
        <taxon>Alphaproteobacteria</taxon>
        <taxon>Rhodobacterales</taxon>
        <taxon>Paracoccaceae</taxon>
        <taxon>Marivivens group</taxon>
        <taxon>Marivivens</taxon>
    </lineage>
</organism>
<protein>
    <submittedName>
        <fullName evidence="3">Oxidoreductase</fullName>
    </submittedName>
</protein>
<sequence length="431" mass="46734">MDVLTANDRPGEYPASYYAATSEPLAPFPSAQGDLTADVCVIGAGFMGLSTALHLAKRGYQVTVIEAQRIGFGASGRNGGQVSGGQRIHQDELEKLVGRDMARQLWDISQESVRVLRDLDAEYDCGAGWVDGVIEADHRARFVADTHAYVDKINAEYGYDKLRKLDRDELYDLCRSPAYHGGAIDMGGGHIHPLRFALGLARACVDLGVTFYEQSRVSYVEEGDPAIVHTDAAKIRAKFVVMGCNGYLGKMQSQVAARVMPINNFIIATEPLDDPDAVLKNNHCVADSKYVINYFRLSDDNRMLFGGGESYGYKFPADIASTVRQPMSQIFPQLADARIDYAWGGTLGITMNRLPHVERLSGNVLSLSGFSGHGVALATMSGKVAAAAIAGQAEQFDVMAQVPTPQFPGGASLRKPLLVLGMVWFGLMDKL</sequence>
<comment type="caution">
    <text evidence="3">The sequence shown here is derived from an EMBL/GenBank/DDBJ whole genome shotgun (WGS) entry which is preliminary data.</text>
</comment>
<dbReference type="RefSeq" id="WP_086450000.1">
    <property type="nucleotide sequence ID" value="NZ_MSPP01000001.1"/>
</dbReference>
<keyword evidence="1" id="KW-0560">Oxidoreductase</keyword>
<evidence type="ECO:0000259" key="2">
    <source>
        <dbReference type="Pfam" id="PF01266"/>
    </source>
</evidence>
<evidence type="ECO:0000313" key="4">
    <source>
        <dbReference type="Proteomes" id="UP000194664"/>
    </source>
</evidence>
<proteinExistence type="predicted"/>
<dbReference type="Gene3D" id="3.50.50.60">
    <property type="entry name" value="FAD/NAD(P)-binding domain"/>
    <property type="match status" value="1"/>
</dbReference>
<name>A0A251X1R0_9RHOB</name>
<dbReference type="PANTHER" id="PTHR13847">
    <property type="entry name" value="SARCOSINE DEHYDROGENASE-RELATED"/>
    <property type="match status" value="1"/>
</dbReference>
<evidence type="ECO:0000313" key="3">
    <source>
        <dbReference type="EMBL" id="OUD10345.1"/>
    </source>
</evidence>
<dbReference type="GO" id="GO:0005737">
    <property type="term" value="C:cytoplasm"/>
    <property type="evidence" value="ECO:0007669"/>
    <property type="project" value="TreeGrafter"/>
</dbReference>
<accession>A0A251X1R0</accession>
<dbReference type="SUPFAM" id="SSF51971">
    <property type="entry name" value="Nucleotide-binding domain"/>
    <property type="match status" value="1"/>
</dbReference>
<dbReference type="EMBL" id="MSPP01000001">
    <property type="protein sequence ID" value="OUD10345.1"/>
    <property type="molecule type" value="Genomic_DNA"/>
</dbReference>
<dbReference type="Gene3D" id="3.30.9.10">
    <property type="entry name" value="D-Amino Acid Oxidase, subunit A, domain 2"/>
    <property type="match status" value="1"/>
</dbReference>
<dbReference type="Proteomes" id="UP000194664">
    <property type="component" value="Unassembled WGS sequence"/>
</dbReference>